<dbReference type="OrthoDB" id="8964674at2759"/>
<dbReference type="EMBL" id="JARK01000108">
    <property type="protein sequence ID" value="EYC42992.1"/>
    <property type="molecule type" value="Genomic_DNA"/>
</dbReference>
<evidence type="ECO:0000256" key="1">
    <source>
        <dbReference type="SAM" id="Phobius"/>
    </source>
</evidence>
<feature type="transmembrane region" description="Helical" evidence="1">
    <location>
        <begin position="47"/>
        <end position="67"/>
    </location>
</feature>
<gene>
    <name evidence="2" type="primary">Acey_s0508.g2713</name>
    <name evidence="2" type="ORF">Y032_0508g2713</name>
</gene>
<keyword evidence="3" id="KW-1185">Reference proteome</keyword>
<comment type="caution">
    <text evidence="2">The sequence shown here is derived from an EMBL/GenBank/DDBJ whole genome shotgun (WGS) entry which is preliminary data.</text>
</comment>
<name>A0A016WUS2_9BILA</name>
<organism evidence="2 3">
    <name type="scientific">Ancylostoma ceylanicum</name>
    <dbReference type="NCBI Taxonomy" id="53326"/>
    <lineage>
        <taxon>Eukaryota</taxon>
        <taxon>Metazoa</taxon>
        <taxon>Ecdysozoa</taxon>
        <taxon>Nematoda</taxon>
        <taxon>Chromadorea</taxon>
        <taxon>Rhabditida</taxon>
        <taxon>Rhabditina</taxon>
        <taxon>Rhabditomorpha</taxon>
        <taxon>Strongyloidea</taxon>
        <taxon>Ancylostomatidae</taxon>
        <taxon>Ancylostomatinae</taxon>
        <taxon>Ancylostoma</taxon>
    </lineage>
</organism>
<evidence type="ECO:0000313" key="2">
    <source>
        <dbReference type="EMBL" id="EYC42992.1"/>
    </source>
</evidence>
<reference evidence="3" key="1">
    <citation type="journal article" date="2015" name="Nat. Genet.">
        <title>The genome and transcriptome of the zoonotic hookworm Ancylostoma ceylanicum identify infection-specific gene families.</title>
        <authorList>
            <person name="Schwarz E.M."/>
            <person name="Hu Y."/>
            <person name="Antoshechkin I."/>
            <person name="Miller M.M."/>
            <person name="Sternberg P.W."/>
            <person name="Aroian R.V."/>
        </authorList>
    </citation>
    <scope>NUCLEOTIDE SEQUENCE</scope>
    <source>
        <strain evidence="3">HY135</strain>
    </source>
</reference>
<dbReference type="Proteomes" id="UP000024635">
    <property type="component" value="Unassembled WGS sequence"/>
</dbReference>
<keyword evidence="1" id="KW-1133">Transmembrane helix</keyword>
<dbReference type="AlphaFoldDB" id="A0A016WUS2"/>
<feature type="transmembrane region" description="Helical" evidence="1">
    <location>
        <begin position="7"/>
        <end position="27"/>
    </location>
</feature>
<proteinExistence type="predicted"/>
<keyword evidence="1" id="KW-0812">Transmembrane</keyword>
<sequence length="119" mass="12835">MSVYLSVCLGLCPCVYVCLSAVCYLFVSLSAWLPVYLPVCMSVCPSASVYLGMCLCVYVCLSVYLPVCLLDASLRLPRVNVLAPMSTVAAFISILHEMLGCIIEITQGKLKLDALVKDG</sequence>
<protein>
    <submittedName>
        <fullName evidence="2">Uncharacterized protein</fullName>
    </submittedName>
</protein>
<feature type="transmembrane region" description="Helical" evidence="1">
    <location>
        <begin position="79"/>
        <end position="99"/>
    </location>
</feature>
<accession>A0A016WUS2</accession>
<evidence type="ECO:0000313" key="3">
    <source>
        <dbReference type="Proteomes" id="UP000024635"/>
    </source>
</evidence>
<keyword evidence="1" id="KW-0472">Membrane</keyword>